<accession>A0ABR2QH08</accession>
<evidence type="ECO:0000313" key="4">
    <source>
        <dbReference type="Proteomes" id="UP001396334"/>
    </source>
</evidence>
<dbReference type="InterPro" id="IPR052929">
    <property type="entry name" value="RNase_H-like_EbsB-rel"/>
</dbReference>
<keyword evidence="4" id="KW-1185">Reference proteome</keyword>
<dbReference type="PANTHER" id="PTHR47074">
    <property type="entry name" value="BNAC02G40300D PROTEIN"/>
    <property type="match status" value="1"/>
</dbReference>
<feature type="region of interest" description="Disordered" evidence="1">
    <location>
        <begin position="24"/>
        <end position="104"/>
    </location>
</feature>
<dbReference type="PANTHER" id="PTHR47074:SF21">
    <property type="entry name" value="RNASE H TYPE-1 DOMAIN-CONTAINING PROTEIN"/>
    <property type="match status" value="1"/>
</dbReference>
<protein>
    <recommendedName>
        <fullName evidence="2">RNase H type-1 domain-containing protein</fullName>
    </recommendedName>
</protein>
<gene>
    <name evidence="3" type="ORF">V6N11_082091</name>
</gene>
<evidence type="ECO:0000256" key="1">
    <source>
        <dbReference type="SAM" id="MobiDB-lite"/>
    </source>
</evidence>
<dbReference type="Proteomes" id="UP001396334">
    <property type="component" value="Unassembled WGS sequence"/>
</dbReference>
<proteinExistence type="predicted"/>
<sequence length="330" mass="34406">MIGLWAYSNTIATENAHAARDVQDATTMGTRTRDDLASASPTTVRSSKAADATAITVSDVATERVSHPAAPTEPSLSPTPVRSSKADAPEIPVGDAAPEGVSHPAAPTELTVSAHVIEMLQPEGGKNKGTEGGLVSTLDHEAPVKAPAIATSSSRVSKRSLQGKYEVLVVCEVLLQANIAPALTSSSVTETLPWLEEAASLLSRPALGSFITLLWNRRNRWVHSQQLQPIWVTVTSASLLHQDHLHATFSSATSPALRPVVWSPPPSGTVTLNTDGSFAIDGGAGIGVVARDCSGRVLGGLARHLDEPTNGEFAEHAALLAGLQLGLERG</sequence>
<reference evidence="3 4" key="1">
    <citation type="journal article" date="2024" name="G3 (Bethesda)">
        <title>Genome assembly of Hibiscus sabdariffa L. provides insights into metabolisms of medicinal natural products.</title>
        <authorList>
            <person name="Kim T."/>
        </authorList>
    </citation>
    <scope>NUCLEOTIDE SEQUENCE [LARGE SCALE GENOMIC DNA]</scope>
    <source>
        <strain evidence="3">TK-2024</strain>
        <tissue evidence="3">Old leaves</tissue>
    </source>
</reference>
<evidence type="ECO:0000313" key="3">
    <source>
        <dbReference type="EMBL" id="KAK8999953.1"/>
    </source>
</evidence>
<dbReference type="EMBL" id="JBBPBN010000038">
    <property type="protein sequence ID" value="KAK8999953.1"/>
    <property type="molecule type" value="Genomic_DNA"/>
</dbReference>
<dbReference type="Pfam" id="PF13456">
    <property type="entry name" value="RVT_3"/>
    <property type="match status" value="1"/>
</dbReference>
<dbReference type="InterPro" id="IPR002156">
    <property type="entry name" value="RNaseH_domain"/>
</dbReference>
<name>A0ABR2QH08_9ROSI</name>
<comment type="caution">
    <text evidence="3">The sequence shown here is derived from an EMBL/GenBank/DDBJ whole genome shotgun (WGS) entry which is preliminary data.</text>
</comment>
<dbReference type="PROSITE" id="PS50879">
    <property type="entry name" value="RNASE_H_1"/>
    <property type="match status" value="1"/>
</dbReference>
<organism evidence="3 4">
    <name type="scientific">Hibiscus sabdariffa</name>
    <name type="common">roselle</name>
    <dbReference type="NCBI Taxonomy" id="183260"/>
    <lineage>
        <taxon>Eukaryota</taxon>
        <taxon>Viridiplantae</taxon>
        <taxon>Streptophyta</taxon>
        <taxon>Embryophyta</taxon>
        <taxon>Tracheophyta</taxon>
        <taxon>Spermatophyta</taxon>
        <taxon>Magnoliopsida</taxon>
        <taxon>eudicotyledons</taxon>
        <taxon>Gunneridae</taxon>
        <taxon>Pentapetalae</taxon>
        <taxon>rosids</taxon>
        <taxon>malvids</taxon>
        <taxon>Malvales</taxon>
        <taxon>Malvaceae</taxon>
        <taxon>Malvoideae</taxon>
        <taxon>Hibiscus</taxon>
    </lineage>
</organism>
<evidence type="ECO:0000259" key="2">
    <source>
        <dbReference type="PROSITE" id="PS50879"/>
    </source>
</evidence>
<feature type="domain" description="RNase H type-1" evidence="2">
    <location>
        <begin position="266"/>
        <end position="330"/>
    </location>
</feature>